<dbReference type="EMBL" id="FXUL01000020">
    <property type="protein sequence ID" value="SMP74229.1"/>
    <property type="molecule type" value="Genomic_DNA"/>
</dbReference>
<keyword evidence="4" id="KW-0732">Signal</keyword>
<organism evidence="5 6">
    <name type="scientific">Noviherbaspirillum suwonense</name>
    <dbReference type="NCBI Taxonomy" id="1224511"/>
    <lineage>
        <taxon>Bacteria</taxon>
        <taxon>Pseudomonadati</taxon>
        <taxon>Pseudomonadota</taxon>
        <taxon>Betaproteobacteria</taxon>
        <taxon>Burkholderiales</taxon>
        <taxon>Oxalobacteraceae</taxon>
        <taxon>Noviherbaspirillum</taxon>
    </lineage>
</organism>
<accession>A0ABY1QMT4</accession>
<feature type="repeat" description="TPR" evidence="3">
    <location>
        <begin position="80"/>
        <end position="113"/>
    </location>
</feature>
<proteinExistence type="predicted"/>
<dbReference type="RefSeq" id="WP_283444398.1">
    <property type="nucleotide sequence ID" value="NZ_FXUL01000020.1"/>
</dbReference>
<reference evidence="5 6" key="1">
    <citation type="submission" date="2017-05" db="EMBL/GenBank/DDBJ databases">
        <authorList>
            <person name="Varghese N."/>
            <person name="Submissions S."/>
        </authorList>
    </citation>
    <scope>NUCLEOTIDE SEQUENCE [LARGE SCALE GENOMIC DNA]</scope>
    <source>
        <strain evidence="5 6">DSM 26001</strain>
    </source>
</reference>
<feature type="repeat" description="TPR" evidence="3">
    <location>
        <begin position="150"/>
        <end position="183"/>
    </location>
</feature>
<evidence type="ECO:0000256" key="3">
    <source>
        <dbReference type="PROSITE-ProRule" id="PRU00339"/>
    </source>
</evidence>
<dbReference type="PANTHER" id="PTHR44858">
    <property type="entry name" value="TETRATRICOPEPTIDE REPEAT PROTEIN 6"/>
    <property type="match status" value="1"/>
</dbReference>
<dbReference type="InterPro" id="IPR050498">
    <property type="entry name" value="Ycf3"/>
</dbReference>
<dbReference type="SUPFAM" id="SSF48452">
    <property type="entry name" value="TPR-like"/>
    <property type="match status" value="1"/>
</dbReference>
<gene>
    <name evidence="5" type="ORF">SAMN06295970_12086</name>
</gene>
<dbReference type="NCBIfam" id="TIGR02521">
    <property type="entry name" value="type_IV_pilW"/>
    <property type="match status" value="1"/>
</dbReference>
<dbReference type="InterPro" id="IPR019734">
    <property type="entry name" value="TPR_rpt"/>
</dbReference>
<evidence type="ECO:0000313" key="5">
    <source>
        <dbReference type="EMBL" id="SMP74229.1"/>
    </source>
</evidence>
<comment type="caution">
    <text evidence="5">The sequence shown here is derived from an EMBL/GenBank/DDBJ whole genome shotgun (WGS) entry which is preliminary data.</text>
</comment>
<dbReference type="PANTHER" id="PTHR44858:SF1">
    <property type="entry name" value="UDP-N-ACETYLGLUCOSAMINE--PEPTIDE N-ACETYLGLUCOSAMINYLTRANSFERASE SPINDLY-RELATED"/>
    <property type="match status" value="1"/>
</dbReference>
<dbReference type="PROSITE" id="PS50005">
    <property type="entry name" value="TPR"/>
    <property type="match status" value="3"/>
</dbReference>
<feature type="repeat" description="TPR" evidence="3">
    <location>
        <begin position="46"/>
        <end position="79"/>
    </location>
</feature>
<dbReference type="Pfam" id="PF13432">
    <property type="entry name" value="TPR_16"/>
    <property type="match status" value="1"/>
</dbReference>
<evidence type="ECO:0000256" key="4">
    <source>
        <dbReference type="SAM" id="SignalP"/>
    </source>
</evidence>
<dbReference type="Proteomes" id="UP001158049">
    <property type="component" value="Unassembled WGS sequence"/>
</dbReference>
<dbReference type="InterPro" id="IPR011990">
    <property type="entry name" value="TPR-like_helical_dom_sf"/>
</dbReference>
<keyword evidence="6" id="KW-1185">Reference proteome</keyword>
<name>A0ABY1QMT4_9BURK</name>
<dbReference type="SMART" id="SM00028">
    <property type="entry name" value="TPR"/>
    <property type="match status" value="4"/>
</dbReference>
<keyword evidence="1" id="KW-0677">Repeat</keyword>
<feature type="signal peptide" evidence="4">
    <location>
        <begin position="1"/>
        <end position="24"/>
    </location>
</feature>
<dbReference type="PROSITE" id="PS51257">
    <property type="entry name" value="PROKAR_LIPOPROTEIN"/>
    <property type="match status" value="1"/>
</dbReference>
<evidence type="ECO:0000256" key="2">
    <source>
        <dbReference type="ARBA" id="ARBA00022803"/>
    </source>
</evidence>
<dbReference type="Pfam" id="PF14559">
    <property type="entry name" value="TPR_19"/>
    <property type="match status" value="1"/>
</dbReference>
<evidence type="ECO:0000256" key="1">
    <source>
        <dbReference type="ARBA" id="ARBA00022737"/>
    </source>
</evidence>
<dbReference type="InterPro" id="IPR013360">
    <property type="entry name" value="Pilus_4_PilW"/>
</dbReference>
<feature type="chain" id="PRO_5045503051" evidence="4">
    <location>
        <begin position="25"/>
        <end position="264"/>
    </location>
</feature>
<keyword evidence="2 3" id="KW-0802">TPR repeat</keyword>
<evidence type="ECO:0000313" key="6">
    <source>
        <dbReference type="Proteomes" id="UP001158049"/>
    </source>
</evidence>
<protein>
    <submittedName>
        <fullName evidence="5">Type IV pilus assembly protein PilF</fullName>
    </submittedName>
</protein>
<dbReference type="Gene3D" id="1.25.40.10">
    <property type="entry name" value="Tetratricopeptide repeat domain"/>
    <property type="match status" value="1"/>
</dbReference>
<sequence length="264" mass="29327">MTAGLRPRLLIALLVMLLAGCAGTGQNPPADDLRNSADQSELQRRAQIRLQLAVGYYGQGQLATALDEVKQALQIDPNLADAHGVRALIHMDMGDAQLAEESFQRAMKLAPGNPDFANNYGWFLCENGRERDSLAYFETALRSRAYTSPAKALNNAGVCSMRLDDMAGAERYFNRAFQADPGNGDANLNLSRLYYRRADYQRARFYVNRVLHAENSGAAVLWMAIKVERKLGDQNAASSLSNQLRRRFPDSREYAALTRGAYDE</sequence>